<accession>A0ABZ2ZCY2</accession>
<dbReference type="PRINTS" id="PR01374">
    <property type="entry name" value="TONBPROTEIN"/>
</dbReference>
<dbReference type="InterPro" id="IPR006260">
    <property type="entry name" value="TonB/TolA_C"/>
</dbReference>
<dbReference type="Pfam" id="PF03544">
    <property type="entry name" value="TonB_C"/>
    <property type="match status" value="1"/>
</dbReference>
<evidence type="ECO:0000256" key="2">
    <source>
        <dbReference type="ARBA" id="ARBA00006555"/>
    </source>
</evidence>
<evidence type="ECO:0000256" key="10">
    <source>
        <dbReference type="SAM" id="Phobius"/>
    </source>
</evidence>
<dbReference type="RefSeq" id="WP_341842928.1">
    <property type="nucleotide sequence ID" value="NZ_CP149792.1"/>
</dbReference>
<gene>
    <name evidence="12" type="ORF">WJU22_09110</name>
</gene>
<dbReference type="Gene3D" id="3.30.1150.10">
    <property type="match status" value="1"/>
</dbReference>
<dbReference type="PROSITE" id="PS52015">
    <property type="entry name" value="TONB_CTD"/>
    <property type="match status" value="1"/>
</dbReference>
<dbReference type="PANTHER" id="PTHR33446">
    <property type="entry name" value="PROTEIN TONB-RELATED"/>
    <property type="match status" value="1"/>
</dbReference>
<evidence type="ECO:0000259" key="11">
    <source>
        <dbReference type="PROSITE" id="PS52015"/>
    </source>
</evidence>
<keyword evidence="3" id="KW-0813">Transport</keyword>
<keyword evidence="7" id="KW-0653">Protein transport</keyword>
<organism evidence="12 13">
    <name type="scientific">Chitinophaga caseinilytica</name>
    <dbReference type="NCBI Taxonomy" id="2267521"/>
    <lineage>
        <taxon>Bacteria</taxon>
        <taxon>Pseudomonadati</taxon>
        <taxon>Bacteroidota</taxon>
        <taxon>Chitinophagia</taxon>
        <taxon>Chitinophagales</taxon>
        <taxon>Chitinophagaceae</taxon>
        <taxon>Chitinophaga</taxon>
    </lineage>
</organism>
<evidence type="ECO:0000256" key="6">
    <source>
        <dbReference type="ARBA" id="ARBA00022692"/>
    </source>
</evidence>
<dbReference type="InterPro" id="IPR003538">
    <property type="entry name" value="TonB"/>
</dbReference>
<keyword evidence="4" id="KW-1003">Cell membrane</keyword>
<dbReference type="EMBL" id="CP150096">
    <property type="protein sequence ID" value="WZN48334.1"/>
    <property type="molecule type" value="Genomic_DNA"/>
</dbReference>
<reference evidence="12 13" key="1">
    <citation type="submission" date="2024-03" db="EMBL/GenBank/DDBJ databases">
        <title>Chitinophaga caseinilytica sp. nov., a casein hydrolysing bacterium isolated from forest soil.</title>
        <authorList>
            <person name="Lee D.S."/>
            <person name="Han D.M."/>
            <person name="Baek J.H."/>
            <person name="Choi D.G."/>
            <person name="Jeon J.H."/>
            <person name="Jeon C.O."/>
        </authorList>
    </citation>
    <scope>NUCLEOTIDE SEQUENCE [LARGE SCALE GENOMIC DNA]</scope>
    <source>
        <strain evidence="12 13">KACC 19118</strain>
    </source>
</reference>
<dbReference type="InterPro" id="IPR051045">
    <property type="entry name" value="TonB-dependent_transducer"/>
</dbReference>
<name>A0ABZ2ZCY2_9BACT</name>
<feature type="domain" description="TonB C-terminal" evidence="11">
    <location>
        <begin position="185"/>
        <end position="278"/>
    </location>
</feature>
<feature type="transmembrane region" description="Helical" evidence="10">
    <location>
        <begin position="39"/>
        <end position="57"/>
    </location>
</feature>
<keyword evidence="6 10" id="KW-0812">Transmembrane</keyword>
<dbReference type="Proteomes" id="UP001449657">
    <property type="component" value="Chromosome"/>
</dbReference>
<keyword evidence="9 10" id="KW-0472">Membrane</keyword>
<evidence type="ECO:0000256" key="9">
    <source>
        <dbReference type="ARBA" id="ARBA00023136"/>
    </source>
</evidence>
<dbReference type="PANTHER" id="PTHR33446:SF2">
    <property type="entry name" value="PROTEIN TONB"/>
    <property type="match status" value="1"/>
</dbReference>
<evidence type="ECO:0000313" key="13">
    <source>
        <dbReference type="Proteomes" id="UP001449657"/>
    </source>
</evidence>
<proteinExistence type="inferred from homology"/>
<keyword evidence="8 10" id="KW-1133">Transmembrane helix</keyword>
<comment type="subcellular location">
    <subcellularLocation>
        <location evidence="1">Cell inner membrane</location>
        <topology evidence="1">Single-pass membrane protein</topology>
        <orientation evidence="1">Periplasmic side</orientation>
    </subcellularLocation>
</comment>
<dbReference type="NCBIfam" id="TIGR01352">
    <property type="entry name" value="tonB_Cterm"/>
    <property type="match status" value="1"/>
</dbReference>
<evidence type="ECO:0000256" key="5">
    <source>
        <dbReference type="ARBA" id="ARBA00022519"/>
    </source>
</evidence>
<keyword evidence="13" id="KW-1185">Reference proteome</keyword>
<evidence type="ECO:0000313" key="12">
    <source>
        <dbReference type="EMBL" id="WZN48334.1"/>
    </source>
</evidence>
<keyword evidence="5" id="KW-0997">Cell inner membrane</keyword>
<evidence type="ECO:0000256" key="8">
    <source>
        <dbReference type="ARBA" id="ARBA00022989"/>
    </source>
</evidence>
<dbReference type="SUPFAM" id="SSF74653">
    <property type="entry name" value="TolA/TonB C-terminal domain"/>
    <property type="match status" value="1"/>
</dbReference>
<evidence type="ECO:0000256" key="3">
    <source>
        <dbReference type="ARBA" id="ARBA00022448"/>
    </source>
</evidence>
<evidence type="ECO:0000256" key="7">
    <source>
        <dbReference type="ARBA" id="ARBA00022927"/>
    </source>
</evidence>
<dbReference type="InterPro" id="IPR037682">
    <property type="entry name" value="TonB_C"/>
</dbReference>
<evidence type="ECO:0000256" key="1">
    <source>
        <dbReference type="ARBA" id="ARBA00004383"/>
    </source>
</evidence>
<sequence length="278" mass="30598">MNTSQMPKPDFLDILFNSRNKDYGAYDLRRRYDRRVRNAVASMAGLVLVSVGSYLWATNSKAGDVNIKPYVAPIELKTVEMPPEEKPITPPPTVKTPPPAAVASVKYVTPDIVKDDKVKPEDELQEIEDLKKDVAIGTKTQAGEPGEFENPFEGTGGTGTVVEAPKVEKEQGPLSFVEIMPQFQGGEDAMNKWLNNNIRYPHAAEENGIEGTVFVKFVVGADGSITNVEIAGTNKVGGGCEDEAIRVIKKMPKWKPGRQNGQSVPVWFNLPIRFKINQ</sequence>
<comment type="similarity">
    <text evidence="2">Belongs to the TonB family.</text>
</comment>
<evidence type="ECO:0000256" key="4">
    <source>
        <dbReference type="ARBA" id="ARBA00022475"/>
    </source>
</evidence>
<protein>
    <submittedName>
        <fullName evidence="12">Energy transducer TonB</fullName>
    </submittedName>
</protein>